<evidence type="ECO:0000256" key="2">
    <source>
        <dbReference type="SAM" id="Phobius"/>
    </source>
</evidence>
<evidence type="ECO:0008006" key="6">
    <source>
        <dbReference type="Google" id="ProtNLM"/>
    </source>
</evidence>
<keyword evidence="2" id="KW-1133">Transmembrane helix</keyword>
<feature type="chain" id="PRO_5041914140" description="Fibronectin type-III domain-containing protein" evidence="3">
    <location>
        <begin position="27"/>
        <end position="464"/>
    </location>
</feature>
<reference evidence="4" key="1">
    <citation type="submission" date="2023-03" db="EMBL/GenBank/DDBJ databases">
        <title>Massive genome expansion in bonnet fungi (Mycena s.s.) driven by repeated elements and novel gene families across ecological guilds.</title>
        <authorList>
            <consortium name="Lawrence Berkeley National Laboratory"/>
            <person name="Harder C.B."/>
            <person name="Miyauchi S."/>
            <person name="Viragh M."/>
            <person name="Kuo A."/>
            <person name="Thoen E."/>
            <person name="Andreopoulos B."/>
            <person name="Lu D."/>
            <person name="Skrede I."/>
            <person name="Drula E."/>
            <person name="Henrissat B."/>
            <person name="Morin E."/>
            <person name="Kohler A."/>
            <person name="Barry K."/>
            <person name="LaButti K."/>
            <person name="Morin E."/>
            <person name="Salamov A."/>
            <person name="Lipzen A."/>
            <person name="Mereny Z."/>
            <person name="Hegedus B."/>
            <person name="Baldrian P."/>
            <person name="Stursova M."/>
            <person name="Weitz H."/>
            <person name="Taylor A."/>
            <person name="Grigoriev I.V."/>
            <person name="Nagy L.G."/>
            <person name="Martin F."/>
            <person name="Kauserud H."/>
        </authorList>
    </citation>
    <scope>NUCLEOTIDE SEQUENCE</scope>
    <source>
        <strain evidence="4">CBHHK200</strain>
    </source>
</reference>
<protein>
    <recommendedName>
        <fullName evidence="6">Fibronectin type-III domain-containing protein</fullName>
    </recommendedName>
</protein>
<keyword evidence="3" id="KW-0732">Signal</keyword>
<organism evidence="4 5">
    <name type="scientific">Mycena alexandri</name>
    <dbReference type="NCBI Taxonomy" id="1745969"/>
    <lineage>
        <taxon>Eukaryota</taxon>
        <taxon>Fungi</taxon>
        <taxon>Dikarya</taxon>
        <taxon>Basidiomycota</taxon>
        <taxon>Agaricomycotina</taxon>
        <taxon>Agaricomycetes</taxon>
        <taxon>Agaricomycetidae</taxon>
        <taxon>Agaricales</taxon>
        <taxon>Marasmiineae</taxon>
        <taxon>Mycenaceae</taxon>
        <taxon>Mycena</taxon>
    </lineage>
</organism>
<feature type="compositionally biased region" description="Basic and acidic residues" evidence="1">
    <location>
        <begin position="357"/>
        <end position="366"/>
    </location>
</feature>
<feature type="transmembrane region" description="Helical" evidence="2">
    <location>
        <begin position="164"/>
        <end position="187"/>
    </location>
</feature>
<sequence length="464" mass="50939">MCISRLSLFKLLAIPFILWLPSRSMGLELSPPQPKDTLSMTIFAGGTLSLSWIVNASDPPLFDLILVGEADGLILFPGIRSADSPLELLVNYTAQKYFFRAVENPAGETLAESSMFEVTSAPRILSVSNSDDSPWLTTTNVVAIPKTTESQTFGLSTRTERGTIIGAIVGGVLGAAVVVAVAAVLIWRWRVRRRRRTSGRPILIDDDALSKTGREVPPLLPVYAQMLSPFRMPSESPPSMLTPGLARLQPVHPSSGHRQSLGQPSSSGHHRSQPRLLKLEPVRPPSKYQSPGPHSPTSHPWSSKYDPTRSPVSTQHSRASYSPVSSKRVSHHRKFSYDIPAPSLLSSRLPQSRRSSHFPEERNTERRRIRPAGTERPDQLQVDLETAASETLYEKDEPETPLKPPTRRHPLRTRSEPRPLSSEFGSTEGHELGEQIQQHPSVDGSGSLGNAESNEPQATAVTAL</sequence>
<proteinExistence type="predicted"/>
<evidence type="ECO:0000256" key="1">
    <source>
        <dbReference type="SAM" id="MobiDB-lite"/>
    </source>
</evidence>
<feature type="compositionally biased region" description="Polar residues" evidence="1">
    <location>
        <begin position="256"/>
        <end position="267"/>
    </location>
</feature>
<feature type="signal peptide" evidence="3">
    <location>
        <begin position="1"/>
        <end position="26"/>
    </location>
</feature>
<dbReference type="AlphaFoldDB" id="A0AAD6SWV7"/>
<feature type="compositionally biased region" description="Polar residues" evidence="1">
    <location>
        <begin position="310"/>
        <end position="327"/>
    </location>
</feature>
<comment type="caution">
    <text evidence="4">The sequence shown here is derived from an EMBL/GenBank/DDBJ whole genome shotgun (WGS) entry which is preliminary data.</text>
</comment>
<gene>
    <name evidence="4" type="ORF">C8F04DRAFT_1098779</name>
</gene>
<evidence type="ECO:0000256" key="3">
    <source>
        <dbReference type="SAM" id="SignalP"/>
    </source>
</evidence>
<feature type="compositionally biased region" description="Polar residues" evidence="1">
    <location>
        <begin position="448"/>
        <end position="464"/>
    </location>
</feature>
<keyword evidence="2" id="KW-0812">Transmembrane</keyword>
<evidence type="ECO:0000313" key="5">
    <source>
        <dbReference type="Proteomes" id="UP001218188"/>
    </source>
</evidence>
<keyword evidence="5" id="KW-1185">Reference proteome</keyword>
<accession>A0AAD6SWV7</accession>
<dbReference type="EMBL" id="JARJCM010000051">
    <property type="protein sequence ID" value="KAJ7035293.1"/>
    <property type="molecule type" value="Genomic_DNA"/>
</dbReference>
<name>A0AAD6SWV7_9AGAR</name>
<evidence type="ECO:0000313" key="4">
    <source>
        <dbReference type="EMBL" id="KAJ7035293.1"/>
    </source>
</evidence>
<feature type="compositionally biased region" description="Low complexity" evidence="1">
    <location>
        <begin position="340"/>
        <end position="353"/>
    </location>
</feature>
<keyword evidence="2" id="KW-0472">Membrane</keyword>
<dbReference type="Proteomes" id="UP001218188">
    <property type="component" value="Unassembled WGS sequence"/>
</dbReference>
<feature type="region of interest" description="Disordered" evidence="1">
    <location>
        <begin position="233"/>
        <end position="464"/>
    </location>
</feature>